<dbReference type="Proteomes" id="UP000258309">
    <property type="component" value="Unassembled WGS sequence"/>
</dbReference>
<feature type="transmembrane region" description="Helical" evidence="1">
    <location>
        <begin position="183"/>
        <end position="203"/>
    </location>
</feature>
<proteinExistence type="predicted"/>
<feature type="non-terminal residue" evidence="2">
    <location>
        <position position="1"/>
    </location>
</feature>
<comment type="caution">
    <text evidence="2">The sequence shown here is derived from an EMBL/GenBank/DDBJ whole genome shotgun (WGS) entry which is preliminary data.</text>
</comment>
<evidence type="ECO:0000256" key="1">
    <source>
        <dbReference type="SAM" id="Phobius"/>
    </source>
</evidence>
<feature type="transmembrane region" description="Helical" evidence="1">
    <location>
        <begin position="49"/>
        <end position="67"/>
    </location>
</feature>
<keyword evidence="1" id="KW-1133">Transmembrane helix</keyword>
<feature type="transmembrane region" description="Helical" evidence="1">
    <location>
        <begin position="224"/>
        <end position="243"/>
    </location>
</feature>
<feature type="transmembrane region" description="Helical" evidence="1">
    <location>
        <begin position="152"/>
        <end position="171"/>
    </location>
</feature>
<evidence type="ECO:0000313" key="3">
    <source>
        <dbReference type="Proteomes" id="UP000258309"/>
    </source>
</evidence>
<keyword evidence="3" id="KW-1185">Reference proteome</keyword>
<accession>A0A3E2H3H5</accession>
<dbReference type="AlphaFoldDB" id="A0A3E2H3H5"/>
<dbReference type="EMBL" id="NCSJ02000189">
    <property type="protein sequence ID" value="RFU27802.1"/>
    <property type="molecule type" value="Genomic_DNA"/>
</dbReference>
<evidence type="ECO:0000313" key="2">
    <source>
        <dbReference type="EMBL" id="RFU27802.1"/>
    </source>
</evidence>
<dbReference type="PANTHER" id="PTHR39470">
    <property type="entry name" value="CHROMOSOME 10, WHOLE GENOME SHOTGUN SEQUENCE"/>
    <property type="match status" value="1"/>
</dbReference>
<name>A0A3E2H3H5_SCYLI</name>
<dbReference type="OrthoDB" id="4218123at2759"/>
<gene>
    <name evidence="2" type="ORF">B7463_g8540</name>
</gene>
<sequence>MAISWGTIKSLLLFFGPILLPKAIAYYRSFRARPPVPGVQIVPVPPAVSRALAILFATAIAFIIKTLPTFAPENIFSITQSRLQIPTDVLFTRLTALRPQGLTDRDGLLRTKLNSMESRLLYFQFGPDVMIDCPVCTPDEPHSYLYYSIPSILTPHLFNLIVLAIATSGLLTGKAGTKWRSPATIASAAMAVLDVYLLSSYAYQANARATRLEEIDTFFWKLRIYRSLAIAFMDGLLGWVLYLSSTNRFFVTPPSMNERIELATRMIESARSKMNAVGVLRNTVARDEELRGKSAGYWIREGQLMGEIMGEREVVAGIQNALENRINVSNITSDAENYAKGVIGPLPES</sequence>
<reference evidence="2 3" key="1">
    <citation type="submission" date="2018-05" db="EMBL/GenBank/DDBJ databases">
        <title>Draft genome sequence of Scytalidium lignicola DSM 105466, a ubiquitous saprotrophic fungus.</title>
        <authorList>
            <person name="Buettner E."/>
            <person name="Gebauer A.M."/>
            <person name="Hofrichter M."/>
            <person name="Liers C."/>
            <person name="Kellner H."/>
        </authorList>
    </citation>
    <scope>NUCLEOTIDE SEQUENCE [LARGE SCALE GENOMIC DNA]</scope>
    <source>
        <strain evidence="2 3">DSM 105466</strain>
    </source>
</reference>
<dbReference type="PANTHER" id="PTHR39470:SF1">
    <property type="entry name" value="CHORISMATE SYNTHASE PROTEIN"/>
    <property type="match status" value="1"/>
</dbReference>
<evidence type="ECO:0008006" key="4">
    <source>
        <dbReference type="Google" id="ProtNLM"/>
    </source>
</evidence>
<feature type="non-terminal residue" evidence="2">
    <location>
        <position position="349"/>
    </location>
</feature>
<keyword evidence="1" id="KW-0472">Membrane</keyword>
<organism evidence="2 3">
    <name type="scientific">Scytalidium lignicola</name>
    <name type="common">Hyphomycete</name>
    <dbReference type="NCBI Taxonomy" id="5539"/>
    <lineage>
        <taxon>Eukaryota</taxon>
        <taxon>Fungi</taxon>
        <taxon>Dikarya</taxon>
        <taxon>Ascomycota</taxon>
        <taxon>Pezizomycotina</taxon>
        <taxon>Leotiomycetes</taxon>
        <taxon>Leotiomycetes incertae sedis</taxon>
        <taxon>Scytalidium</taxon>
    </lineage>
</organism>
<keyword evidence="1" id="KW-0812">Transmembrane</keyword>
<protein>
    <recommendedName>
        <fullName evidence="4">Chorismate synthase protein</fullName>
    </recommendedName>
</protein>
<dbReference type="OMA" id="YFYYALP"/>
<dbReference type="STRING" id="5539.A0A3E2H3H5"/>